<dbReference type="PANTHER" id="PTHR12526:SF510">
    <property type="entry name" value="D-INOSITOL 3-PHOSPHATE GLYCOSYLTRANSFERASE"/>
    <property type="match status" value="1"/>
</dbReference>
<dbReference type="GO" id="GO:0016757">
    <property type="term" value="F:glycosyltransferase activity"/>
    <property type="evidence" value="ECO:0007669"/>
    <property type="project" value="UniProtKB-KW"/>
</dbReference>
<evidence type="ECO:0000313" key="5">
    <source>
        <dbReference type="EMBL" id="OWK43097.1"/>
    </source>
</evidence>
<evidence type="ECO:0000256" key="1">
    <source>
        <dbReference type="ARBA" id="ARBA00022676"/>
    </source>
</evidence>
<evidence type="ECO:0000256" key="2">
    <source>
        <dbReference type="ARBA" id="ARBA00022679"/>
    </source>
</evidence>
<dbReference type="EMBL" id="NIDE01000004">
    <property type="protein sequence ID" value="OWK43097.1"/>
    <property type="molecule type" value="Genomic_DNA"/>
</dbReference>
<evidence type="ECO:0000259" key="4">
    <source>
        <dbReference type="Pfam" id="PF13439"/>
    </source>
</evidence>
<evidence type="ECO:0000259" key="3">
    <source>
        <dbReference type="Pfam" id="PF00534"/>
    </source>
</evidence>
<dbReference type="AlphaFoldDB" id="A0A225E3X0"/>
<evidence type="ECO:0000313" key="6">
    <source>
        <dbReference type="Proteomes" id="UP000214646"/>
    </source>
</evidence>
<keyword evidence="6" id="KW-1185">Reference proteome</keyword>
<protein>
    <submittedName>
        <fullName evidence="5">Glycosyltransferase</fullName>
    </submittedName>
</protein>
<keyword evidence="1" id="KW-0328">Glycosyltransferase</keyword>
<feature type="domain" description="Glycosyl transferase family 1" evidence="3">
    <location>
        <begin position="201"/>
        <end position="362"/>
    </location>
</feature>
<keyword evidence="2 5" id="KW-0808">Transferase</keyword>
<dbReference type="CDD" id="cd03801">
    <property type="entry name" value="GT4_PimA-like"/>
    <property type="match status" value="1"/>
</dbReference>
<dbReference type="PANTHER" id="PTHR12526">
    <property type="entry name" value="GLYCOSYLTRANSFERASE"/>
    <property type="match status" value="1"/>
</dbReference>
<reference evidence="6" key="1">
    <citation type="submission" date="2017-06" db="EMBL/GenBank/DDBJ databases">
        <title>Genome analysis of Fimbriiglobus ruber SP5, the first member of the order Planctomycetales with confirmed chitinolytic capability.</title>
        <authorList>
            <person name="Ravin N.V."/>
            <person name="Rakitin A.L."/>
            <person name="Ivanova A.A."/>
            <person name="Beletsky A.V."/>
            <person name="Kulichevskaya I.S."/>
            <person name="Mardanov A.V."/>
            <person name="Dedysh S.N."/>
        </authorList>
    </citation>
    <scope>NUCLEOTIDE SEQUENCE [LARGE SCALE GENOMIC DNA]</scope>
    <source>
        <strain evidence="6">SP5</strain>
    </source>
</reference>
<feature type="domain" description="Glycosyltransferase subfamily 4-like N-terminal" evidence="4">
    <location>
        <begin position="18"/>
        <end position="188"/>
    </location>
</feature>
<dbReference type="Pfam" id="PF13439">
    <property type="entry name" value="Glyco_transf_4"/>
    <property type="match status" value="1"/>
</dbReference>
<dbReference type="Proteomes" id="UP000214646">
    <property type="component" value="Unassembled WGS sequence"/>
</dbReference>
<gene>
    <name evidence="5" type="ORF">FRUB_02696</name>
</gene>
<name>A0A225E3X0_9BACT</name>
<dbReference type="Gene3D" id="3.40.50.2000">
    <property type="entry name" value="Glycogen Phosphorylase B"/>
    <property type="match status" value="2"/>
</dbReference>
<dbReference type="InterPro" id="IPR001296">
    <property type="entry name" value="Glyco_trans_1"/>
</dbReference>
<accession>A0A225E3X0</accession>
<proteinExistence type="predicted"/>
<comment type="caution">
    <text evidence="5">The sequence shown here is derived from an EMBL/GenBank/DDBJ whole genome shotgun (WGS) entry which is preliminary data.</text>
</comment>
<dbReference type="SUPFAM" id="SSF53756">
    <property type="entry name" value="UDP-Glycosyltransferase/glycogen phosphorylase"/>
    <property type="match status" value="1"/>
</dbReference>
<dbReference type="InterPro" id="IPR028098">
    <property type="entry name" value="Glyco_trans_4-like_N"/>
</dbReference>
<organism evidence="5 6">
    <name type="scientific">Fimbriiglobus ruber</name>
    <dbReference type="NCBI Taxonomy" id="1908690"/>
    <lineage>
        <taxon>Bacteria</taxon>
        <taxon>Pseudomonadati</taxon>
        <taxon>Planctomycetota</taxon>
        <taxon>Planctomycetia</taxon>
        <taxon>Gemmatales</taxon>
        <taxon>Gemmataceae</taxon>
        <taxon>Fimbriiglobus</taxon>
    </lineage>
</organism>
<dbReference type="Pfam" id="PF00534">
    <property type="entry name" value="Glycos_transf_1"/>
    <property type="match status" value="1"/>
</dbReference>
<sequence>MTEMDIALCYESVLPSRGGAETYIGDLARRLARDGHAVHLYACRWDAAALPAATHYHRLDVPKGPRFRRPWLFAAACAEALTHARHDVSVGFDKTWGQDVLYPQGGLHAASRHHNLLKFDSRIARIVAAAGKLFDPAAWSFAELERKQYLGPKKPLIVVNSRMVRGHFEQFYGVAPDTLRVVHSAIDPLRFVAEDRPKRRQAERDTWGVSPDEPVGLFVAMNYRLKGLAPLIRAVAAVPRNRRFRIAVVGHPKFAKYERLARRLGVGDRLLFLGFRSDPKDAYFAADFLVHPTFYDPCSLVALEALACGLPVITTRYNGASELLTVPATGFVIDDPHDAQAFAAVIDQVLDPGYRRSASQAARYAANHWTFEQHYRALLDVFGEIRAAKRAA</sequence>